<proteinExistence type="predicted"/>
<dbReference type="RefSeq" id="WP_184869837.1">
    <property type="nucleotide sequence ID" value="NZ_JACHIR010000003.1"/>
</dbReference>
<organism evidence="2 3">
    <name type="scientific">Kutzneria kofuensis</name>
    <dbReference type="NCBI Taxonomy" id="103725"/>
    <lineage>
        <taxon>Bacteria</taxon>
        <taxon>Bacillati</taxon>
        <taxon>Actinomycetota</taxon>
        <taxon>Actinomycetes</taxon>
        <taxon>Pseudonocardiales</taxon>
        <taxon>Pseudonocardiaceae</taxon>
        <taxon>Kutzneria</taxon>
    </lineage>
</organism>
<comment type="caution">
    <text evidence="2">The sequence shown here is derived from an EMBL/GenBank/DDBJ whole genome shotgun (WGS) entry which is preliminary data.</text>
</comment>
<keyword evidence="3" id="KW-1185">Reference proteome</keyword>
<evidence type="ECO:0000313" key="2">
    <source>
        <dbReference type="EMBL" id="MBB5897344.1"/>
    </source>
</evidence>
<feature type="compositionally biased region" description="Pro residues" evidence="1">
    <location>
        <begin position="9"/>
        <end position="33"/>
    </location>
</feature>
<dbReference type="Proteomes" id="UP000585638">
    <property type="component" value="Unassembled WGS sequence"/>
</dbReference>
<protein>
    <submittedName>
        <fullName evidence="2">Uncharacterized protein</fullName>
    </submittedName>
</protein>
<dbReference type="AlphaFoldDB" id="A0A7W9KRF6"/>
<sequence>MTQQTKIDPAPPTTPIPVPPAPPTTPIPAQPEPPEPRPETESVLGDMPNERPGTS</sequence>
<accession>A0A7W9KRF6</accession>
<evidence type="ECO:0000256" key="1">
    <source>
        <dbReference type="SAM" id="MobiDB-lite"/>
    </source>
</evidence>
<evidence type="ECO:0000313" key="3">
    <source>
        <dbReference type="Proteomes" id="UP000585638"/>
    </source>
</evidence>
<dbReference type="EMBL" id="JACHIR010000003">
    <property type="protein sequence ID" value="MBB5897344.1"/>
    <property type="molecule type" value="Genomic_DNA"/>
</dbReference>
<name>A0A7W9KRF6_9PSEU</name>
<feature type="region of interest" description="Disordered" evidence="1">
    <location>
        <begin position="1"/>
        <end position="55"/>
    </location>
</feature>
<gene>
    <name evidence="2" type="ORF">BJ998_008603</name>
</gene>
<reference evidence="2 3" key="1">
    <citation type="submission" date="2020-08" db="EMBL/GenBank/DDBJ databases">
        <title>Sequencing the genomes of 1000 actinobacteria strains.</title>
        <authorList>
            <person name="Klenk H.-P."/>
        </authorList>
    </citation>
    <scope>NUCLEOTIDE SEQUENCE [LARGE SCALE GENOMIC DNA]</scope>
    <source>
        <strain evidence="2 3">DSM 43851</strain>
    </source>
</reference>